<accession>A0ABT7GLM8</accession>
<gene>
    <name evidence="4" type="ORF">QEZ40_000119</name>
</gene>
<feature type="signal peptide" evidence="2">
    <location>
        <begin position="1"/>
        <end position="27"/>
    </location>
</feature>
<comment type="caution">
    <text evidence="4">The sequence shown here is derived from an EMBL/GenBank/DDBJ whole genome shotgun (WGS) entry which is preliminary data.</text>
</comment>
<feature type="domain" description="SH3b" evidence="3">
    <location>
        <begin position="100"/>
        <end position="169"/>
    </location>
</feature>
<organism evidence="4 5">
    <name type="scientific">Streptomyces katrae</name>
    <dbReference type="NCBI Taxonomy" id="68223"/>
    <lineage>
        <taxon>Bacteria</taxon>
        <taxon>Bacillati</taxon>
        <taxon>Actinomycetota</taxon>
        <taxon>Actinomycetes</taxon>
        <taxon>Kitasatosporales</taxon>
        <taxon>Streptomycetaceae</taxon>
        <taxon>Streptomyces</taxon>
    </lineage>
</organism>
<dbReference type="EMBL" id="JASITI010000001">
    <property type="protein sequence ID" value="MDK9494249.1"/>
    <property type="molecule type" value="Genomic_DNA"/>
</dbReference>
<sequence length="178" mass="19590">MLKPTRTILALAAGSMALGLFGAGAAAADNGPVDKEPGAAQVRGDDDGHDEYSEYDDSDEYDDEDYGDGDGDGRPEDGDGPVIYPKPKYALGRVVSQGPLKIRSKPSTHSKVLGKVHPHQKLTLVCKKRGERVDGNDIWYLLERKDGDDRMAAMKYDHKRAWVSARYVKDVTPVKWCR</sequence>
<dbReference type="RefSeq" id="WP_125813563.1">
    <property type="nucleotide sequence ID" value="NZ_JASITI010000001.1"/>
</dbReference>
<proteinExistence type="predicted"/>
<protein>
    <submittedName>
        <fullName evidence="4">SH3 domain-containing protein</fullName>
    </submittedName>
</protein>
<feature type="chain" id="PRO_5046351625" evidence="2">
    <location>
        <begin position="28"/>
        <end position="178"/>
    </location>
</feature>
<evidence type="ECO:0000313" key="5">
    <source>
        <dbReference type="Proteomes" id="UP001223390"/>
    </source>
</evidence>
<dbReference type="Pfam" id="PF08239">
    <property type="entry name" value="SH3_3"/>
    <property type="match status" value="1"/>
</dbReference>
<dbReference type="Proteomes" id="UP001223390">
    <property type="component" value="Unassembled WGS sequence"/>
</dbReference>
<feature type="compositionally biased region" description="Basic and acidic residues" evidence="1">
    <location>
        <begin position="32"/>
        <end position="52"/>
    </location>
</feature>
<reference evidence="4 5" key="1">
    <citation type="submission" date="2023-05" db="EMBL/GenBank/DDBJ databases">
        <title>Sequencing and Assembly of Streptomyces sp. NP73.</title>
        <authorList>
            <person name="Konwar A.N."/>
            <person name="Saikia K."/>
            <person name="Thakur D."/>
        </authorList>
    </citation>
    <scope>NUCLEOTIDE SEQUENCE [LARGE SCALE GENOMIC DNA]</scope>
    <source>
        <strain evidence="4 5">NP73</strain>
    </source>
</reference>
<name>A0ABT7GLM8_9ACTN</name>
<evidence type="ECO:0000259" key="3">
    <source>
        <dbReference type="Pfam" id="PF08239"/>
    </source>
</evidence>
<evidence type="ECO:0000256" key="2">
    <source>
        <dbReference type="SAM" id="SignalP"/>
    </source>
</evidence>
<dbReference type="Gene3D" id="2.30.30.40">
    <property type="entry name" value="SH3 Domains"/>
    <property type="match status" value="1"/>
</dbReference>
<feature type="region of interest" description="Disordered" evidence="1">
    <location>
        <begin position="26"/>
        <end position="83"/>
    </location>
</feature>
<keyword evidence="2" id="KW-0732">Signal</keyword>
<keyword evidence="5" id="KW-1185">Reference proteome</keyword>
<evidence type="ECO:0000313" key="4">
    <source>
        <dbReference type="EMBL" id="MDK9494249.1"/>
    </source>
</evidence>
<dbReference type="InterPro" id="IPR003646">
    <property type="entry name" value="SH3-like_bac-type"/>
</dbReference>
<feature type="compositionally biased region" description="Acidic residues" evidence="1">
    <location>
        <begin position="53"/>
        <end position="70"/>
    </location>
</feature>
<evidence type="ECO:0000256" key="1">
    <source>
        <dbReference type="SAM" id="MobiDB-lite"/>
    </source>
</evidence>